<evidence type="ECO:0000256" key="1">
    <source>
        <dbReference type="ARBA" id="ARBA00001968"/>
    </source>
</evidence>
<evidence type="ECO:0000256" key="2">
    <source>
        <dbReference type="ARBA" id="ARBA00004123"/>
    </source>
</evidence>
<organism evidence="9 10">
    <name type="scientific">Parnassius mnemosyne</name>
    <name type="common">clouded apollo</name>
    <dbReference type="NCBI Taxonomy" id="213953"/>
    <lineage>
        <taxon>Eukaryota</taxon>
        <taxon>Metazoa</taxon>
        <taxon>Ecdysozoa</taxon>
        <taxon>Arthropoda</taxon>
        <taxon>Hexapoda</taxon>
        <taxon>Insecta</taxon>
        <taxon>Pterygota</taxon>
        <taxon>Neoptera</taxon>
        <taxon>Endopterygota</taxon>
        <taxon>Lepidoptera</taxon>
        <taxon>Glossata</taxon>
        <taxon>Ditrysia</taxon>
        <taxon>Papilionoidea</taxon>
        <taxon>Papilionidae</taxon>
        <taxon>Parnassiinae</taxon>
        <taxon>Parnassini</taxon>
        <taxon>Parnassius</taxon>
        <taxon>Driopa</taxon>
    </lineage>
</organism>
<feature type="domain" description="DDE Tnp4" evidence="8">
    <location>
        <begin position="174"/>
        <end position="341"/>
    </location>
</feature>
<evidence type="ECO:0000256" key="6">
    <source>
        <dbReference type="ARBA" id="ARBA00022801"/>
    </source>
</evidence>
<accession>A0AAV1LPV1</accession>
<keyword evidence="10" id="KW-1185">Reference proteome</keyword>
<proteinExistence type="inferred from homology"/>
<keyword evidence="7" id="KW-0539">Nucleus</keyword>
<comment type="cofactor">
    <cofactor evidence="1">
        <name>a divalent metal cation</name>
        <dbReference type="ChEBI" id="CHEBI:60240"/>
    </cofactor>
</comment>
<evidence type="ECO:0000256" key="5">
    <source>
        <dbReference type="ARBA" id="ARBA00022723"/>
    </source>
</evidence>
<comment type="similarity">
    <text evidence="3">Belongs to the HARBI1 family.</text>
</comment>
<evidence type="ECO:0000256" key="7">
    <source>
        <dbReference type="ARBA" id="ARBA00023242"/>
    </source>
</evidence>
<name>A0AAV1LPV1_9NEOP</name>
<dbReference type="GO" id="GO:0004518">
    <property type="term" value="F:nuclease activity"/>
    <property type="evidence" value="ECO:0007669"/>
    <property type="project" value="UniProtKB-KW"/>
</dbReference>
<evidence type="ECO:0000256" key="3">
    <source>
        <dbReference type="ARBA" id="ARBA00006958"/>
    </source>
</evidence>
<comment type="caution">
    <text evidence="9">The sequence shown here is derived from an EMBL/GenBank/DDBJ whole genome shotgun (WGS) entry which is preliminary data.</text>
</comment>
<dbReference type="AlphaFoldDB" id="A0AAV1LPV1"/>
<evidence type="ECO:0000313" key="10">
    <source>
        <dbReference type="Proteomes" id="UP001314205"/>
    </source>
</evidence>
<dbReference type="InterPro" id="IPR045249">
    <property type="entry name" value="HARBI1-like"/>
</dbReference>
<keyword evidence="6" id="KW-0378">Hydrolase</keyword>
<evidence type="ECO:0000259" key="8">
    <source>
        <dbReference type="Pfam" id="PF13359"/>
    </source>
</evidence>
<evidence type="ECO:0000313" key="9">
    <source>
        <dbReference type="EMBL" id="CAK1597485.1"/>
    </source>
</evidence>
<keyword evidence="5" id="KW-0479">Metal-binding</keyword>
<gene>
    <name evidence="9" type="ORF">PARMNEM_LOCUS16691</name>
</gene>
<evidence type="ECO:0000256" key="4">
    <source>
        <dbReference type="ARBA" id="ARBA00022722"/>
    </source>
</evidence>
<dbReference type="PANTHER" id="PTHR22930:SF269">
    <property type="entry name" value="NUCLEASE HARBI1-LIKE PROTEIN"/>
    <property type="match status" value="1"/>
</dbReference>
<dbReference type="Proteomes" id="UP001314205">
    <property type="component" value="Unassembled WGS sequence"/>
</dbReference>
<protein>
    <recommendedName>
        <fullName evidence="8">DDE Tnp4 domain-containing protein</fullName>
    </recommendedName>
</protein>
<keyword evidence="4" id="KW-0540">Nuclease</keyword>
<dbReference type="GO" id="GO:0016787">
    <property type="term" value="F:hydrolase activity"/>
    <property type="evidence" value="ECO:0007669"/>
    <property type="project" value="UniProtKB-KW"/>
</dbReference>
<dbReference type="GO" id="GO:0046872">
    <property type="term" value="F:metal ion binding"/>
    <property type="evidence" value="ECO:0007669"/>
    <property type="project" value="UniProtKB-KW"/>
</dbReference>
<dbReference type="EMBL" id="CAVLGL010000094">
    <property type="protein sequence ID" value="CAK1597485.1"/>
    <property type="molecule type" value="Genomic_DNA"/>
</dbReference>
<dbReference type="Pfam" id="PF13359">
    <property type="entry name" value="DDE_Tnp_4"/>
    <property type="match status" value="1"/>
</dbReference>
<dbReference type="GO" id="GO:0005634">
    <property type="term" value="C:nucleus"/>
    <property type="evidence" value="ECO:0007669"/>
    <property type="project" value="UniProtKB-SubCell"/>
</dbReference>
<dbReference type="InterPro" id="IPR027806">
    <property type="entry name" value="HARBI1_dom"/>
</dbReference>
<sequence>MSWFTIRELAIIAIVLDEEEKENSKKKRKRYWVHNMNKARSTEGEFRTIKKHLMDDEEKFYIYFHMPKFLFYNILQSIDECIRKKNTTFRETISPEEKLSVTLRYFITGSTFTNLSSSFRLGESTIRLIVIDVCNAIINKLMPIHIPQPTTAAWQGIEEGFKNKWNFPNCIGAIDGKHVNIIAPPNSGSLFFNYKKTFSIVLLAIVDPEYRFIAVDVGAYGKNSDGGIYSSSTFGKALERNTLNIPCDKPLPGTNHAMPHVFVGDEAFPLKTYLLRTYPRSNTRRLSDPERQYNYCLSRARRVVENAFGILYQKFAIYNKNIKLHPKFVDKVVLTTCILHNMMRTYNIEMNLQEPNRTEHEITVEFGEDRLLSQLPNISGAHMATAFNVREMFKTYFQTSTGRVPWQNCSF</sequence>
<reference evidence="9 10" key="1">
    <citation type="submission" date="2023-11" db="EMBL/GenBank/DDBJ databases">
        <authorList>
            <person name="Hedman E."/>
            <person name="Englund M."/>
            <person name="Stromberg M."/>
            <person name="Nyberg Akerstrom W."/>
            <person name="Nylinder S."/>
            <person name="Jareborg N."/>
            <person name="Kallberg Y."/>
            <person name="Kronander E."/>
        </authorList>
    </citation>
    <scope>NUCLEOTIDE SEQUENCE [LARGE SCALE GENOMIC DNA]</scope>
</reference>
<dbReference type="PANTHER" id="PTHR22930">
    <property type="match status" value="1"/>
</dbReference>
<comment type="subcellular location">
    <subcellularLocation>
        <location evidence="2">Nucleus</location>
    </subcellularLocation>
</comment>